<proteinExistence type="predicted"/>
<protein>
    <submittedName>
        <fullName evidence="1">Uncharacterized protein</fullName>
    </submittedName>
</protein>
<reference evidence="1 2" key="1">
    <citation type="journal article" date="2018" name="BMC Genomics">
        <title>Comparative genome analyses reveal sequence features reflecting distinct modes of host-adaptation between dicot and monocot powdery mildew.</title>
        <authorList>
            <person name="Wu Y."/>
            <person name="Ma X."/>
            <person name="Pan Z."/>
            <person name="Kale S.D."/>
            <person name="Song Y."/>
            <person name="King H."/>
            <person name="Zhang Q."/>
            <person name="Presley C."/>
            <person name="Deng X."/>
            <person name="Wei C.I."/>
            <person name="Xiao S."/>
        </authorList>
    </citation>
    <scope>NUCLEOTIDE SEQUENCE [LARGE SCALE GENOMIC DNA]</scope>
    <source>
        <strain evidence="1">UMSG1</strain>
    </source>
</reference>
<dbReference type="EMBL" id="MCBS01018162">
    <property type="protein sequence ID" value="RKF81557.1"/>
    <property type="molecule type" value="Genomic_DNA"/>
</dbReference>
<comment type="caution">
    <text evidence="1">The sequence shown here is derived from an EMBL/GenBank/DDBJ whole genome shotgun (WGS) entry which is preliminary data.</text>
</comment>
<sequence>IWQIDATWILKKFIHTLPESDKDRRSPSRLIRAALKDTNQESSKDLSLSLHQLSIQNKLLGRENSGLKESLNNKKKRKKHVEALDFKQSKDHDGVVFYFPHAVRVARDLAEIKQRDEEE</sequence>
<name>A0A420J422_9PEZI</name>
<dbReference type="AlphaFoldDB" id="A0A420J422"/>
<dbReference type="Proteomes" id="UP000285326">
    <property type="component" value="Unassembled WGS sequence"/>
</dbReference>
<organism evidence="1 2">
    <name type="scientific">Golovinomyces cichoracearum</name>
    <dbReference type="NCBI Taxonomy" id="62708"/>
    <lineage>
        <taxon>Eukaryota</taxon>
        <taxon>Fungi</taxon>
        <taxon>Dikarya</taxon>
        <taxon>Ascomycota</taxon>
        <taxon>Pezizomycotina</taxon>
        <taxon>Leotiomycetes</taxon>
        <taxon>Erysiphales</taxon>
        <taxon>Erysiphaceae</taxon>
        <taxon>Golovinomyces</taxon>
    </lineage>
</organism>
<feature type="non-terminal residue" evidence="1">
    <location>
        <position position="1"/>
    </location>
</feature>
<accession>A0A420J422</accession>
<evidence type="ECO:0000313" key="2">
    <source>
        <dbReference type="Proteomes" id="UP000285326"/>
    </source>
</evidence>
<evidence type="ECO:0000313" key="1">
    <source>
        <dbReference type="EMBL" id="RKF81557.1"/>
    </source>
</evidence>
<gene>
    <name evidence="1" type="ORF">GcM1_181008</name>
</gene>